<keyword evidence="2" id="KW-0813">Transport</keyword>
<dbReference type="PROSITE" id="PS50929">
    <property type="entry name" value="ABC_TM1F"/>
    <property type="match status" value="1"/>
</dbReference>
<feature type="transmembrane region" description="Helical" evidence="9">
    <location>
        <begin position="196"/>
        <end position="215"/>
    </location>
</feature>
<feature type="transmembrane region" description="Helical" evidence="9">
    <location>
        <begin position="164"/>
        <end position="184"/>
    </location>
</feature>
<dbReference type="SUPFAM" id="SSF90123">
    <property type="entry name" value="ABC transporter transmembrane region"/>
    <property type="match status" value="1"/>
</dbReference>
<dbReference type="Pfam" id="PF00005">
    <property type="entry name" value="ABC_tran"/>
    <property type="match status" value="1"/>
</dbReference>
<feature type="compositionally biased region" description="Basic and acidic residues" evidence="8">
    <location>
        <begin position="742"/>
        <end position="751"/>
    </location>
</feature>
<dbReference type="GO" id="GO:0015421">
    <property type="term" value="F:ABC-type oligopeptide transporter activity"/>
    <property type="evidence" value="ECO:0007669"/>
    <property type="project" value="TreeGrafter"/>
</dbReference>
<comment type="subcellular location">
    <subcellularLocation>
        <location evidence="1">Cell membrane</location>
        <topology evidence="1">Multi-pass membrane protein</topology>
    </subcellularLocation>
</comment>
<dbReference type="PANTHER" id="PTHR43394:SF7">
    <property type="entry name" value="ABC TRANSPORTER B FAMILY MEMBER 28"/>
    <property type="match status" value="1"/>
</dbReference>
<keyword evidence="7 9" id="KW-0472">Membrane</keyword>
<feature type="domain" description="ABC transporter" evidence="10">
    <location>
        <begin position="481"/>
        <end position="715"/>
    </location>
</feature>
<keyword evidence="3 9" id="KW-0812">Transmembrane</keyword>
<dbReference type="PROSITE" id="PS00211">
    <property type="entry name" value="ABC_TRANSPORTER_1"/>
    <property type="match status" value="1"/>
</dbReference>
<dbReference type="EMBL" id="JACOSL010000028">
    <property type="protein sequence ID" value="MBI1756326.1"/>
    <property type="molecule type" value="Genomic_DNA"/>
</dbReference>
<dbReference type="GO" id="GO:0090374">
    <property type="term" value="P:oligopeptide export from mitochondrion"/>
    <property type="evidence" value="ECO:0007669"/>
    <property type="project" value="TreeGrafter"/>
</dbReference>
<dbReference type="InterPro" id="IPR027417">
    <property type="entry name" value="P-loop_NTPase"/>
</dbReference>
<dbReference type="InterPro" id="IPR017871">
    <property type="entry name" value="ABC_transporter-like_CS"/>
</dbReference>
<keyword evidence="5 12" id="KW-0067">ATP-binding</keyword>
<feature type="transmembrane region" description="Helical" evidence="9">
    <location>
        <begin position="411"/>
        <end position="430"/>
    </location>
</feature>
<evidence type="ECO:0000256" key="2">
    <source>
        <dbReference type="ARBA" id="ARBA00022448"/>
    </source>
</evidence>
<keyword evidence="4" id="KW-0547">Nucleotide-binding</keyword>
<evidence type="ECO:0000256" key="3">
    <source>
        <dbReference type="ARBA" id="ARBA00022692"/>
    </source>
</evidence>
<feature type="domain" description="ABC transmembrane type-1" evidence="11">
    <location>
        <begin position="165"/>
        <end position="438"/>
    </location>
</feature>
<keyword evidence="6 9" id="KW-1133">Transmembrane helix</keyword>
<dbReference type="PANTHER" id="PTHR43394">
    <property type="entry name" value="ATP-DEPENDENT PERMEASE MDL1, MITOCHONDRIAL"/>
    <property type="match status" value="1"/>
</dbReference>
<dbReference type="GO" id="GO:0005524">
    <property type="term" value="F:ATP binding"/>
    <property type="evidence" value="ECO:0007669"/>
    <property type="project" value="UniProtKB-KW"/>
</dbReference>
<dbReference type="SUPFAM" id="SSF52540">
    <property type="entry name" value="P-loop containing nucleoside triphosphate hydrolases"/>
    <property type="match status" value="1"/>
</dbReference>
<evidence type="ECO:0000256" key="8">
    <source>
        <dbReference type="SAM" id="MobiDB-lite"/>
    </source>
</evidence>
<name>A0A931LZX2_FIMGI</name>
<dbReference type="InterPro" id="IPR039421">
    <property type="entry name" value="Type_1_exporter"/>
</dbReference>
<feature type="transmembrane region" description="Helical" evidence="9">
    <location>
        <begin position="304"/>
        <end position="322"/>
    </location>
</feature>
<evidence type="ECO:0000256" key="9">
    <source>
        <dbReference type="SAM" id="Phobius"/>
    </source>
</evidence>
<feature type="region of interest" description="Disordered" evidence="8">
    <location>
        <begin position="731"/>
        <end position="751"/>
    </location>
</feature>
<dbReference type="Pfam" id="PF00664">
    <property type="entry name" value="ABC_membrane"/>
    <property type="match status" value="1"/>
</dbReference>
<evidence type="ECO:0000259" key="11">
    <source>
        <dbReference type="PROSITE" id="PS50929"/>
    </source>
</evidence>
<dbReference type="SMART" id="SM00382">
    <property type="entry name" value="AAA"/>
    <property type="match status" value="1"/>
</dbReference>
<evidence type="ECO:0000256" key="5">
    <source>
        <dbReference type="ARBA" id="ARBA00022840"/>
    </source>
</evidence>
<dbReference type="PROSITE" id="PS50893">
    <property type="entry name" value="ABC_TRANSPORTER_2"/>
    <property type="match status" value="1"/>
</dbReference>
<evidence type="ECO:0000256" key="7">
    <source>
        <dbReference type="ARBA" id="ARBA00023136"/>
    </source>
</evidence>
<feature type="transmembrane region" description="Helical" evidence="9">
    <location>
        <begin position="385"/>
        <end position="405"/>
    </location>
</feature>
<accession>A0A931LZX2</accession>
<dbReference type="InterPro" id="IPR011527">
    <property type="entry name" value="ABC1_TM_dom"/>
</dbReference>
<evidence type="ECO:0000256" key="4">
    <source>
        <dbReference type="ARBA" id="ARBA00022741"/>
    </source>
</evidence>
<dbReference type="GO" id="GO:0016887">
    <property type="term" value="F:ATP hydrolysis activity"/>
    <property type="evidence" value="ECO:0007669"/>
    <property type="project" value="InterPro"/>
</dbReference>
<dbReference type="InterPro" id="IPR003439">
    <property type="entry name" value="ABC_transporter-like_ATP-bd"/>
</dbReference>
<evidence type="ECO:0000256" key="6">
    <source>
        <dbReference type="ARBA" id="ARBA00022989"/>
    </source>
</evidence>
<feature type="transmembrane region" description="Helical" evidence="9">
    <location>
        <begin position="271"/>
        <end position="292"/>
    </location>
</feature>
<proteinExistence type="predicted"/>
<dbReference type="GO" id="GO:0005886">
    <property type="term" value="C:plasma membrane"/>
    <property type="evidence" value="ECO:0007669"/>
    <property type="project" value="UniProtKB-SubCell"/>
</dbReference>
<dbReference type="InterPro" id="IPR003593">
    <property type="entry name" value="AAA+_ATPase"/>
</dbReference>
<organism evidence="12 13">
    <name type="scientific">Fimbriimonas ginsengisoli</name>
    <dbReference type="NCBI Taxonomy" id="1005039"/>
    <lineage>
        <taxon>Bacteria</taxon>
        <taxon>Bacillati</taxon>
        <taxon>Armatimonadota</taxon>
        <taxon>Fimbriimonadia</taxon>
        <taxon>Fimbriimonadales</taxon>
        <taxon>Fimbriimonadaceae</taxon>
        <taxon>Fimbriimonas</taxon>
    </lineage>
</organism>
<evidence type="ECO:0000256" key="1">
    <source>
        <dbReference type="ARBA" id="ARBA00004651"/>
    </source>
</evidence>
<evidence type="ECO:0000259" key="10">
    <source>
        <dbReference type="PROSITE" id="PS50893"/>
    </source>
</evidence>
<evidence type="ECO:0000313" key="12">
    <source>
        <dbReference type="EMBL" id="MBI1756326.1"/>
    </source>
</evidence>
<dbReference type="Gene3D" id="1.20.1560.10">
    <property type="entry name" value="ABC transporter type 1, transmembrane domain"/>
    <property type="match status" value="1"/>
</dbReference>
<dbReference type="AlphaFoldDB" id="A0A931LZX2"/>
<dbReference type="Proteomes" id="UP000727962">
    <property type="component" value="Unassembled WGS sequence"/>
</dbReference>
<dbReference type="CDD" id="cd18563">
    <property type="entry name" value="ABC_6TM_exporter_like"/>
    <property type="match status" value="1"/>
</dbReference>
<reference evidence="12" key="1">
    <citation type="submission" date="2020-07" db="EMBL/GenBank/DDBJ databases">
        <title>Huge and variable diversity of episymbiotic CPR bacteria and DPANN archaea in groundwater ecosystems.</title>
        <authorList>
            <person name="He C.Y."/>
            <person name="Keren R."/>
            <person name="Whittaker M."/>
            <person name="Farag I.F."/>
            <person name="Doudna J."/>
            <person name="Cate J.H.D."/>
            <person name="Banfield J.F."/>
        </authorList>
    </citation>
    <scope>NUCLEOTIDE SEQUENCE</scope>
    <source>
        <strain evidence="12">NC_groundwater_17_Pr7_B-0.1um_64_12</strain>
    </source>
</reference>
<comment type="caution">
    <text evidence="12">The sequence shown here is derived from an EMBL/GenBank/DDBJ whole genome shotgun (WGS) entry which is preliminary data.</text>
</comment>
<evidence type="ECO:0000313" key="13">
    <source>
        <dbReference type="Proteomes" id="UP000727962"/>
    </source>
</evidence>
<protein>
    <submittedName>
        <fullName evidence="12">ABC transporter ATP-binding protein</fullName>
    </submittedName>
</protein>
<gene>
    <name evidence="12" type="ORF">HYR64_04370</name>
</gene>
<dbReference type="InterPro" id="IPR036640">
    <property type="entry name" value="ABC1_TM_sf"/>
</dbReference>
<dbReference type="FunFam" id="3.40.50.300:FF:000287">
    <property type="entry name" value="Multidrug ABC transporter ATP-binding protein"/>
    <property type="match status" value="1"/>
</dbReference>
<dbReference type="Gene3D" id="3.40.50.300">
    <property type="entry name" value="P-loop containing nucleotide triphosphate hydrolases"/>
    <property type="match status" value="1"/>
</dbReference>
<sequence length="751" mass="82830">MAIAEASASTVPAPEETVFALESDLNRLGTLGAARLAYTTTHVYRLESTPLGEETVGVWPLTELSRSRTEEMVGAVALLADGPQGPVELFRTTTSKGAALAGAERVLRSLLKGEPITDEAYVPRVCPRCTRPLPEDSDRCPSCISRGRTLLRLFEFARPHRSRLILGAVLSLGGTALELAPPYVTKLLVDDVLTKRMIGLFLPLIGVLVASRFVIMGIQIARGRNVAYVGMQVTVAIRTTLFARLQALSLGFYDRRNVGSIMSRMTNDTGALYDVLIDGIPVLLNQAVMLVAIPTAMLLMNWRIALWAMLPVPLILLAVRWFRKRMMRVWSRFWHSWSRLSGSLNGVLQGTRVVKAFHGESREEARFARRVGDVASMGYAAEGHWATFFPLVMFTMATSGFMVWWVGGQGVLGGVMTIGELTAFLGYVAMMQQPLMMLQRIVDWTSRSLTAAERVFEIMDTPVDVEDHPDAIPMPAIAGAVRFQDVHFGYDKSREVLHGINLEVARGEMIGLVGASGSGKTTLMNLLLRFYDPTQGVIEIDGVDLRRIRLDDLRRQIGVVLQDSYLFPGSVRENIAYGRPEASLEEILAAAKAANAHDFVVNFPDGYDAYVGERGQRLSGGERQRIAIARAILHDPRVLVLDEATSSVDTETERLIQEALEHLIAGRTTFVIAHRLSTLRSADRIVVLDEGRLAEVGTHDELLAKDRGIYAKLVRMQQEALVLRANYVEESVDDDSPPAPSHAEETIEATR</sequence>